<sequence length="181" mass="20077">MRNFVIRKDFPVDNCVCEDGTLGKPGKLTTDTREGSFKGYCNADRLDGWKVSSAARERCLAKVSIKYGEIRKRTFSDSPRRMPIQTKVMDACLSNHPKNVAKCCMWGDCASGALWYDGKCDAALPVDCGTSYVDVQPPRSFLATWGKCGEPWMRGYCCKSCANFNGCLNAETDFAPSVDYT</sequence>
<dbReference type="EnsemblMetazoa" id="PPA46149.1">
    <property type="protein sequence ID" value="PPA46149.1"/>
    <property type="gene ID" value="WBGene00284518"/>
</dbReference>
<proteinExistence type="predicted"/>
<dbReference type="AlphaFoldDB" id="A0A2A6BHW8"/>
<reference evidence="1" key="2">
    <citation type="submission" date="2022-06" db="UniProtKB">
        <authorList>
            <consortium name="EnsemblMetazoa"/>
        </authorList>
    </citation>
    <scope>IDENTIFICATION</scope>
    <source>
        <strain evidence="1">PS312</strain>
    </source>
</reference>
<evidence type="ECO:0000313" key="1">
    <source>
        <dbReference type="EnsemblMetazoa" id="PPA46149.1"/>
    </source>
</evidence>
<accession>A0A8R1Z5H6</accession>
<dbReference type="OrthoDB" id="521488at2759"/>
<gene>
    <name evidence="1" type="primary">WBGene00284518</name>
</gene>
<reference evidence="2" key="1">
    <citation type="journal article" date="2008" name="Nat. Genet.">
        <title>The Pristionchus pacificus genome provides a unique perspective on nematode lifestyle and parasitism.</title>
        <authorList>
            <person name="Dieterich C."/>
            <person name="Clifton S.W."/>
            <person name="Schuster L.N."/>
            <person name="Chinwalla A."/>
            <person name="Delehaunty K."/>
            <person name="Dinkelacker I."/>
            <person name="Fulton L."/>
            <person name="Fulton R."/>
            <person name="Godfrey J."/>
            <person name="Minx P."/>
            <person name="Mitreva M."/>
            <person name="Roeseler W."/>
            <person name="Tian H."/>
            <person name="Witte H."/>
            <person name="Yang S.P."/>
            <person name="Wilson R.K."/>
            <person name="Sommer R.J."/>
        </authorList>
    </citation>
    <scope>NUCLEOTIDE SEQUENCE [LARGE SCALE GENOMIC DNA]</scope>
    <source>
        <strain evidence="2">PS312</strain>
    </source>
</reference>
<dbReference type="Proteomes" id="UP000005239">
    <property type="component" value="Unassembled WGS sequence"/>
</dbReference>
<protein>
    <submittedName>
        <fullName evidence="1">Uncharacterized protein</fullName>
    </submittedName>
</protein>
<keyword evidence="2" id="KW-1185">Reference proteome</keyword>
<name>A0A2A6BHW8_PRIPA</name>
<organism evidence="1 2">
    <name type="scientific">Pristionchus pacificus</name>
    <name type="common">Parasitic nematode worm</name>
    <dbReference type="NCBI Taxonomy" id="54126"/>
    <lineage>
        <taxon>Eukaryota</taxon>
        <taxon>Metazoa</taxon>
        <taxon>Ecdysozoa</taxon>
        <taxon>Nematoda</taxon>
        <taxon>Chromadorea</taxon>
        <taxon>Rhabditida</taxon>
        <taxon>Rhabditina</taxon>
        <taxon>Diplogasteromorpha</taxon>
        <taxon>Diplogasteroidea</taxon>
        <taxon>Neodiplogasteridae</taxon>
        <taxon>Pristionchus</taxon>
    </lineage>
</organism>
<evidence type="ECO:0000313" key="2">
    <source>
        <dbReference type="Proteomes" id="UP000005239"/>
    </source>
</evidence>
<accession>A0A2A6BHW8</accession>